<feature type="transmembrane region" description="Helical" evidence="2">
    <location>
        <begin position="272"/>
        <end position="293"/>
    </location>
</feature>
<dbReference type="EMBL" id="VJZE01000129">
    <property type="protein sequence ID" value="MPY42043.1"/>
    <property type="molecule type" value="Genomic_DNA"/>
</dbReference>
<organism evidence="3 4">
    <name type="scientific">Streptomyces phyllanthi</name>
    <dbReference type="NCBI Taxonomy" id="1803180"/>
    <lineage>
        <taxon>Bacteria</taxon>
        <taxon>Bacillati</taxon>
        <taxon>Actinomycetota</taxon>
        <taxon>Actinomycetes</taxon>
        <taxon>Kitasatosporales</taxon>
        <taxon>Streptomycetaceae</taxon>
        <taxon>Streptomyces</taxon>
    </lineage>
</organism>
<reference evidence="3 4" key="1">
    <citation type="submission" date="2019-07" db="EMBL/GenBank/DDBJ databases">
        <title>New species of Amycolatopsis and Streptomyces.</title>
        <authorList>
            <person name="Duangmal K."/>
            <person name="Teo W.F.A."/>
            <person name="Lipun K."/>
        </authorList>
    </citation>
    <scope>NUCLEOTIDE SEQUENCE [LARGE SCALE GENOMIC DNA]</scope>
    <source>
        <strain evidence="3 4">TISTR 2346</strain>
    </source>
</reference>
<keyword evidence="2" id="KW-0812">Transmembrane</keyword>
<dbReference type="AlphaFoldDB" id="A0A5N8W3H2"/>
<evidence type="ECO:0000256" key="1">
    <source>
        <dbReference type="SAM" id="MobiDB-lite"/>
    </source>
</evidence>
<keyword evidence="2" id="KW-0472">Membrane</keyword>
<dbReference type="OrthoDB" id="4187689at2"/>
<feature type="region of interest" description="Disordered" evidence="1">
    <location>
        <begin position="1"/>
        <end position="27"/>
    </location>
</feature>
<keyword evidence="4" id="KW-1185">Reference proteome</keyword>
<feature type="transmembrane region" description="Helical" evidence="2">
    <location>
        <begin position="168"/>
        <end position="191"/>
    </location>
</feature>
<sequence length="304" mass="33095">MGDNGGGRRTRWHRSETDESGAEQRAESLRDLVPQGYDTAYTQLGDAFPEQLLRLQVLHSASQRAFEPSTSRALRRTLRCVLRSVLRDPRLGDSPPSRHVGEYLDEEITGIRARLGQDRAVAVSRGLNVGLGVGAAVSVVLLCLPLLWGARLLEQLTGATLGCTDRWSLLGAFVCGGVGAFGAVLSVLVRLRNSGDELTRRKVNGHDGVVAPGELYRTMRHEGVYRVFVGWILALAVYFLLGADFVTFIETPATPARLCSPGGRPGDGTDFWGFWCAVGFVAGFNERWAYGLLGRATAPRKDKP</sequence>
<name>A0A5N8W3H2_9ACTN</name>
<proteinExistence type="predicted"/>
<protein>
    <submittedName>
        <fullName evidence="3">Uncharacterized protein</fullName>
    </submittedName>
</protein>
<feature type="transmembrane region" description="Helical" evidence="2">
    <location>
        <begin position="127"/>
        <end position="148"/>
    </location>
</feature>
<accession>A0A5N8W3H2</accession>
<keyword evidence="2" id="KW-1133">Transmembrane helix</keyword>
<evidence type="ECO:0000313" key="3">
    <source>
        <dbReference type="EMBL" id="MPY42043.1"/>
    </source>
</evidence>
<feature type="compositionally biased region" description="Basic and acidic residues" evidence="1">
    <location>
        <begin position="13"/>
        <end position="27"/>
    </location>
</feature>
<evidence type="ECO:0000313" key="4">
    <source>
        <dbReference type="Proteomes" id="UP000326979"/>
    </source>
</evidence>
<comment type="caution">
    <text evidence="3">The sequence shown here is derived from an EMBL/GenBank/DDBJ whole genome shotgun (WGS) entry which is preliminary data.</text>
</comment>
<evidence type="ECO:0000256" key="2">
    <source>
        <dbReference type="SAM" id="Phobius"/>
    </source>
</evidence>
<dbReference type="Proteomes" id="UP000326979">
    <property type="component" value="Unassembled WGS sequence"/>
</dbReference>
<feature type="transmembrane region" description="Helical" evidence="2">
    <location>
        <begin position="223"/>
        <end position="241"/>
    </location>
</feature>
<dbReference type="RefSeq" id="WP_152786026.1">
    <property type="nucleotide sequence ID" value="NZ_BAABEQ010000017.1"/>
</dbReference>
<gene>
    <name evidence="3" type="ORF">FNH04_19690</name>
</gene>